<accession>A0A1M6VGY0</accession>
<evidence type="ECO:0000313" key="3">
    <source>
        <dbReference type="Proteomes" id="UP000184275"/>
    </source>
</evidence>
<dbReference type="PROSITE" id="PS51257">
    <property type="entry name" value="PROKAR_LIPOPROTEIN"/>
    <property type="match status" value="1"/>
</dbReference>
<feature type="signal peptide" evidence="1">
    <location>
        <begin position="1"/>
        <end position="19"/>
    </location>
</feature>
<name>A0A1M6VGY0_9BACT</name>
<dbReference type="EMBL" id="FRAW01000018">
    <property type="protein sequence ID" value="SHK80729.1"/>
    <property type="molecule type" value="Genomic_DNA"/>
</dbReference>
<dbReference type="AlphaFoldDB" id="A0A1M6VGY0"/>
<gene>
    <name evidence="2" type="ORF">SAMN05720469_11852</name>
</gene>
<evidence type="ECO:0000256" key="1">
    <source>
        <dbReference type="SAM" id="SignalP"/>
    </source>
</evidence>
<dbReference type="Proteomes" id="UP000184275">
    <property type="component" value="Unassembled WGS sequence"/>
</dbReference>
<feature type="chain" id="PRO_5012590490" evidence="1">
    <location>
        <begin position="20"/>
        <end position="163"/>
    </location>
</feature>
<keyword evidence="3" id="KW-1185">Reference proteome</keyword>
<keyword evidence="1" id="KW-0732">Signal</keyword>
<evidence type="ECO:0000313" key="2">
    <source>
        <dbReference type="EMBL" id="SHK80729.1"/>
    </source>
</evidence>
<sequence>MKNLCLSALLVFAACVFYACGPSALEIKEMSSECEFNVEVRYMPNDSIALFVGNTLYIATSQLVSENLYPLSVSTRDPMNIDGRAPTDVVNSDEELVAYIQKRVPGVSRFGIVMGDNVSNEIGFEPSATVQKLQEFFAKNYPGSSAVLFGEKAGELISAKKLY</sequence>
<organism evidence="2 3">
    <name type="scientific">Fibrobacter intestinalis</name>
    <dbReference type="NCBI Taxonomy" id="28122"/>
    <lineage>
        <taxon>Bacteria</taxon>
        <taxon>Pseudomonadati</taxon>
        <taxon>Fibrobacterota</taxon>
        <taxon>Fibrobacteria</taxon>
        <taxon>Fibrobacterales</taxon>
        <taxon>Fibrobacteraceae</taxon>
        <taxon>Fibrobacter</taxon>
    </lineage>
</organism>
<dbReference type="RefSeq" id="WP_073304764.1">
    <property type="nucleotide sequence ID" value="NZ_FRAW01000018.1"/>
</dbReference>
<proteinExistence type="predicted"/>
<reference evidence="3" key="1">
    <citation type="submission" date="2016-11" db="EMBL/GenBank/DDBJ databases">
        <authorList>
            <person name="Varghese N."/>
            <person name="Submissions S."/>
        </authorList>
    </citation>
    <scope>NUCLEOTIDE SEQUENCE [LARGE SCALE GENOMIC DNA]</scope>
    <source>
        <strain evidence="3">UWOS</strain>
    </source>
</reference>
<protein>
    <submittedName>
        <fullName evidence="2">Uncharacterized protein</fullName>
    </submittedName>
</protein>